<dbReference type="PANTHER" id="PTHR34823">
    <property type="entry name" value="GLCNAC-BINDING PROTEIN A"/>
    <property type="match status" value="1"/>
</dbReference>
<keyword evidence="6" id="KW-0472">Membrane</keyword>
<proteinExistence type="predicted"/>
<feature type="region of interest" description="Disordered" evidence="5">
    <location>
        <begin position="1"/>
        <end position="32"/>
    </location>
</feature>
<name>A0ABT7TTT7_9MICO</name>
<keyword evidence="3" id="KW-0326">Glycosidase</keyword>
<dbReference type="InterPro" id="IPR013783">
    <property type="entry name" value="Ig-like_fold"/>
</dbReference>
<feature type="transmembrane region" description="Helical" evidence="6">
    <location>
        <begin position="39"/>
        <end position="66"/>
    </location>
</feature>
<keyword evidence="6" id="KW-1133">Transmembrane helix</keyword>
<dbReference type="SMART" id="SM00060">
    <property type="entry name" value="FN3"/>
    <property type="match status" value="2"/>
</dbReference>
<dbReference type="InterPro" id="IPR003610">
    <property type="entry name" value="CBM5/12"/>
</dbReference>
<dbReference type="InterPro" id="IPR051024">
    <property type="entry name" value="GlcNAc_Chitin_IntDeg"/>
</dbReference>
<dbReference type="PANTHER" id="PTHR34823:SF1">
    <property type="entry name" value="CHITIN-BINDING TYPE-4 DOMAIN-CONTAINING PROTEIN"/>
    <property type="match status" value="1"/>
</dbReference>
<dbReference type="Gene3D" id="2.70.50.50">
    <property type="entry name" value="chitin-binding protein cbp21"/>
    <property type="match status" value="1"/>
</dbReference>
<dbReference type="Pfam" id="PF00041">
    <property type="entry name" value="fn3"/>
    <property type="match status" value="1"/>
</dbReference>
<dbReference type="SUPFAM" id="SSF49265">
    <property type="entry name" value="Fibronectin type III"/>
    <property type="match status" value="1"/>
</dbReference>
<accession>A0ABT7TTT7</accession>
<evidence type="ECO:0000256" key="2">
    <source>
        <dbReference type="ARBA" id="ARBA00022801"/>
    </source>
</evidence>
<comment type="caution">
    <text evidence="8">The sequence shown here is derived from an EMBL/GenBank/DDBJ whole genome shotgun (WGS) entry which is preliminary data.</text>
</comment>
<dbReference type="InterPro" id="IPR004302">
    <property type="entry name" value="Cellulose/chitin-bd_N"/>
</dbReference>
<evidence type="ECO:0000256" key="3">
    <source>
        <dbReference type="ARBA" id="ARBA00023295"/>
    </source>
</evidence>
<feature type="domain" description="Fibronectin type-III" evidence="7">
    <location>
        <begin position="249"/>
        <end position="345"/>
    </location>
</feature>
<dbReference type="Pfam" id="PF03067">
    <property type="entry name" value="LPMO_10"/>
    <property type="match status" value="1"/>
</dbReference>
<dbReference type="SUPFAM" id="SSF81296">
    <property type="entry name" value="E set domains"/>
    <property type="match status" value="1"/>
</dbReference>
<feature type="compositionally biased region" description="Basic and acidic residues" evidence="5">
    <location>
        <begin position="1"/>
        <end position="13"/>
    </location>
</feature>
<evidence type="ECO:0000256" key="5">
    <source>
        <dbReference type="SAM" id="MobiDB-lite"/>
    </source>
</evidence>
<keyword evidence="6" id="KW-0812">Transmembrane</keyword>
<dbReference type="Gene3D" id="2.10.10.20">
    <property type="entry name" value="Carbohydrate-binding module superfamily 5/12"/>
    <property type="match status" value="1"/>
</dbReference>
<dbReference type="InterPro" id="IPR014756">
    <property type="entry name" value="Ig_E-set"/>
</dbReference>
<keyword evidence="2" id="KW-0378">Hydrolase</keyword>
<sequence length="478" mass="51244">MSTFVDPRHRSCGCDRAAQAGQPRTTTTDRIPMRPHKPVALLCASAAVAIGATVLIPSAAFAHGFVGDDSGNPTHTLTARAALKANGDMGGAQWEPQSLEAPKGFPASGPADGHLASAGHEQWSALDEQREDRWQKNVVEQGDVTVDWTFTAPHMTSQWRYFMTKEGWDPNDALDRDDLELIETVSHDGSAASNNPSHEITIPSDREGYHVIYAVWDVADTANAFYNVIDVDVQPADGETPEPGEDTEAPGLVPDAAVRAVSSTEAEITWGAGSDDRGVARYQVVQLGSTQDEFRVLEEHAATARSTRLTGLQPGALYSFGVRAVDAAGNIGVAHSILTVRMPEHLHDMGTTESTVALMWTAGDDTAGVRYEVFRDGERVGETGATNFVDVGLRAGSRHEYTVRAVNLDGIASAASNTHVATTKGDAGSEYPSWDAHGAYTKGDRVTHQGRTYEAVQSHQGHGDPNWITALSLWRPLG</sequence>
<evidence type="ECO:0000256" key="4">
    <source>
        <dbReference type="ARBA" id="ARBA00023326"/>
    </source>
</evidence>
<dbReference type="GO" id="GO:0004497">
    <property type="term" value="F:monooxygenase activity"/>
    <property type="evidence" value="ECO:0007669"/>
    <property type="project" value="UniProtKB-KW"/>
</dbReference>
<dbReference type="CDD" id="cd21177">
    <property type="entry name" value="LPMO_AA10"/>
    <property type="match status" value="1"/>
</dbReference>
<dbReference type="Gene3D" id="2.60.40.10">
    <property type="entry name" value="Immunoglobulins"/>
    <property type="match status" value="2"/>
</dbReference>
<dbReference type="EMBL" id="JAUCMN010000012">
    <property type="protein sequence ID" value="MDM7892935.1"/>
    <property type="molecule type" value="Genomic_DNA"/>
</dbReference>
<dbReference type="CDD" id="cd00063">
    <property type="entry name" value="FN3"/>
    <property type="match status" value="2"/>
</dbReference>
<protein>
    <submittedName>
        <fullName evidence="8">Lytic polysaccharide monooxygenase</fullName>
    </submittedName>
</protein>
<evidence type="ECO:0000256" key="6">
    <source>
        <dbReference type="SAM" id="Phobius"/>
    </source>
</evidence>
<evidence type="ECO:0000259" key="7">
    <source>
        <dbReference type="PROSITE" id="PS50853"/>
    </source>
</evidence>
<keyword evidence="9" id="KW-1185">Reference proteome</keyword>
<dbReference type="CDD" id="cd12214">
    <property type="entry name" value="ChiA1_BD"/>
    <property type="match status" value="1"/>
</dbReference>
<reference evidence="8 9" key="1">
    <citation type="submission" date="2023-06" db="EMBL/GenBank/DDBJ databases">
        <authorList>
            <person name="Feng G."/>
            <person name="Li J."/>
            <person name="Zhu H."/>
        </authorList>
    </citation>
    <scope>NUCLEOTIDE SEQUENCE [LARGE SCALE GENOMIC DNA]</scope>
    <source>
        <strain evidence="8 9">RHCKG28</strain>
    </source>
</reference>
<organism evidence="8 9">
    <name type="scientific">Curtobacterium caseinilyticum</name>
    <dbReference type="NCBI Taxonomy" id="3055137"/>
    <lineage>
        <taxon>Bacteria</taxon>
        <taxon>Bacillati</taxon>
        <taxon>Actinomycetota</taxon>
        <taxon>Actinomycetes</taxon>
        <taxon>Micrococcales</taxon>
        <taxon>Microbacteriaceae</taxon>
        <taxon>Curtobacterium</taxon>
    </lineage>
</organism>
<dbReference type="PROSITE" id="PS50853">
    <property type="entry name" value="FN3"/>
    <property type="match status" value="1"/>
</dbReference>
<feature type="region of interest" description="Disordered" evidence="5">
    <location>
        <begin position="97"/>
        <end position="121"/>
    </location>
</feature>
<dbReference type="SUPFAM" id="SSF51055">
    <property type="entry name" value="Carbohydrate binding domain"/>
    <property type="match status" value="1"/>
</dbReference>
<dbReference type="Proteomes" id="UP001236404">
    <property type="component" value="Unassembled WGS sequence"/>
</dbReference>
<dbReference type="InterPro" id="IPR036116">
    <property type="entry name" value="FN3_sf"/>
</dbReference>
<dbReference type="Pfam" id="PF02839">
    <property type="entry name" value="CBM_5_12"/>
    <property type="match status" value="1"/>
</dbReference>
<keyword evidence="8" id="KW-0503">Monooxygenase</keyword>
<dbReference type="SMART" id="SM00495">
    <property type="entry name" value="ChtBD3"/>
    <property type="match status" value="1"/>
</dbReference>
<dbReference type="InterPro" id="IPR036573">
    <property type="entry name" value="CBM_sf_5/12"/>
</dbReference>
<keyword evidence="4" id="KW-0119">Carbohydrate metabolism</keyword>
<keyword evidence="4" id="KW-0624">Polysaccharide degradation</keyword>
<evidence type="ECO:0000313" key="8">
    <source>
        <dbReference type="EMBL" id="MDM7892935.1"/>
    </source>
</evidence>
<evidence type="ECO:0000256" key="1">
    <source>
        <dbReference type="ARBA" id="ARBA00022729"/>
    </source>
</evidence>
<dbReference type="InterPro" id="IPR003961">
    <property type="entry name" value="FN3_dom"/>
</dbReference>
<keyword evidence="1" id="KW-0732">Signal</keyword>
<gene>
    <name evidence="8" type="ORF">QUG93_14675</name>
</gene>
<evidence type="ECO:0000313" key="9">
    <source>
        <dbReference type="Proteomes" id="UP001236404"/>
    </source>
</evidence>
<keyword evidence="8" id="KW-0560">Oxidoreductase</keyword>